<dbReference type="SFLD" id="SFLDG01140">
    <property type="entry name" value="C2.B:_Phosphomannomutase_and_P"/>
    <property type="match status" value="1"/>
</dbReference>
<keyword evidence="1" id="KW-0378">Hydrolase</keyword>
<name>A0ABT7UEA3_9FIRM</name>
<dbReference type="InterPro" id="IPR036412">
    <property type="entry name" value="HAD-like_sf"/>
</dbReference>
<dbReference type="RefSeq" id="WP_289608171.1">
    <property type="nucleotide sequence ID" value="NZ_JAUDCG010000041.1"/>
</dbReference>
<accession>A0ABT7UEA3</accession>
<dbReference type="PANTHER" id="PTHR10000">
    <property type="entry name" value="PHOSPHOSERINE PHOSPHATASE"/>
    <property type="match status" value="1"/>
</dbReference>
<keyword evidence="2" id="KW-1185">Reference proteome</keyword>
<evidence type="ECO:0000313" key="2">
    <source>
        <dbReference type="Proteomes" id="UP001529340"/>
    </source>
</evidence>
<comment type="caution">
    <text evidence="1">The sequence shown here is derived from an EMBL/GenBank/DDBJ whole genome shotgun (WGS) entry which is preliminary data.</text>
</comment>
<reference evidence="1" key="1">
    <citation type="submission" date="2023-06" db="EMBL/GenBank/DDBJ databases">
        <title>Identification and characterization of horizontal gene transfer across gut microbiota members of farm animals based on homology search.</title>
        <authorList>
            <person name="Schwarzerova J."/>
            <person name="Nykrynova M."/>
            <person name="Jureckova K."/>
            <person name="Cejkova D."/>
            <person name="Rychlik I."/>
        </authorList>
    </citation>
    <scope>NUCLEOTIDE SEQUENCE</scope>
    <source>
        <strain evidence="1">ET39</strain>
    </source>
</reference>
<organism evidence="1 2">
    <name type="scientific">Amedibacillus dolichus</name>
    <dbReference type="NCBI Taxonomy" id="31971"/>
    <lineage>
        <taxon>Bacteria</taxon>
        <taxon>Bacillati</taxon>
        <taxon>Bacillota</taxon>
        <taxon>Erysipelotrichia</taxon>
        <taxon>Erysipelotrichales</taxon>
        <taxon>Erysipelotrichaceae</taxon>
        <taxon>Amedibacillus</taxon>
    </lineage>
</organism>
<proteinExistence type="predicted"/>
<reference evidence="1" key="2">
    <citation type="submission" date="2023-06" db="EMBL/GenBank/DDBJ databases">
        <authorList>
            <person name="Zeman M."/>
            <person name="Kubasova T."/>
            <person name="Jahodarova E."/>
            <person name="Nykrynova M."/>
            <person name="Rychlik I."/>
        </authorList>
    </citation>
    <scope>NUCLEOTIDE SEQUENCE</scope>
    <source>
        <strain evidence="1">ET39</strain>
    </source>
</reference>
<dbReference type="PANTHER" id="PTHR10000:SF25">
    <property type="entry name" value="PHOSPHATASE YKRA-RELATED"/>
    <property type="match status" value="1"/>
</dbReference>
<dbReference type="SUPFAM" id="SSF56784">
    <property type="entry name" value="HAD-like"/>
    <property type="match status" value="1"/>
</dbReference>
<dbReference type="Proteomes" id="UP001529340">
    <property type="component" value="Unassembled WGS sequence"/>
</dbReference>
<dbReference type="SFLD" id="SFLDS00003">
    <property type="entry name" value="Haloacid_Dehalogenase"/>
    <property type="match status" value="1"/>
</dbReference>
<sequence>MSIQLVIFDVDGTLYDEKTHQVPSSAIAAIKAMKKKQVRFAIATGRAPYGLGKAIDSLHADYVIADSGGLVVDQTGTILWKQDIPYTDVCSLLTFAQEIEAGLVFKFPRHMYIYQNPEKIEWLLGQMNSDIGREPFIFHPEQDRHFLELPQCASLHGDAKQILAFAKNSPLSFQQFSDTGFDVAPAGVDKGKAVTRLLQLLQIEPADCACFGDSYNDRSMMEACGRRIAMGNAAASIKAIADHVTSDVDKDGILNGLRYLQIL</sequence>
<dbReference type="GO" id="GO:0016787">
    <property type="term" value="F:hydrolase activity"/>
    <property type="evidence" value="ECO:0007669"/>
    <property type="project" value="UniProtKB-KW"/>
</dbReference>
<evidence type="ECO:0000313" key="1">
    <source>
        <dbReference type="EMBL" id="MDM8157725.1"/>
    </source>
</evidence>
<dbReference type="EMBL" id="JAUDCG010000041">
    <property type="protein sequence ID" value="MDM8157725.1"/>
    <property type="molecule type" value="Genomic_DNA"/>
</dbReference>
<dbReference type="NCBIfam" id="TIGR00099">
    <property type="entry name" value="Cof-subfamily"/>
    <property type="match status" value="1"/>
</dbReference>
<dbReference type="InterPro" id="IPR000150">
    <property type="entry name" value="Cof"/>
</dbReference>
<dbReference type="NCBIfam" id="TIGR01484">
    <property type="entry name" value="HAD-SF-IIB"/>
    <property type="match status" value="1"/>
</dbReference>
<gene>
    <name evidence="1" type="ORF">QUV96_08750</name>
</gene>
<dbReference type="InterPro" id="IPR006379">
    <property type="entry name" value="HAD-SF_hydro_IIB"/>
</dbReference>
<dbReference type="InterPro" id="IPR023214">
    <property type="entry name" value="HAD_sf"/>
</dbReference>
<dbReference type="Gene3D" id="3.40.50.1000">
    <property type="entry name" value="HAD superfamily/HAD-like"/>
    <property type="match status" value="1"/>
</dbReference>
<dbReference type="Pfam" id="PF08282">
    <property type="entry name" value="Hydrolase_3"/>
    <property type="match status" value="1"/>
</dbReference>
<dbReference type="EC" id="3.1.3.-" evidence="1"/>
<protein>
    <submittedName>
        <fullName evidence="1">HAD family hydrolase</fullName>
        <ecNumber evidence="1">3.1.3.-</ecNumber>
    </submittedName>
</protein>
<dbReference type="Gene3D" id="3.30.1240.10">
    <property type="match status" value="1"/>
</dbReference>